<dbReference type="Proteomes" id="UP000254304">
    <property type="component" value="Unassembled WGS sequence"/>
</dbReference>
<name>A0A377NJM1_9GAMM</name>
<gene>
    <name evidence="1" type="ORF">NCTC12157_04038</name>
</gene>
<organism evidence="1 2">
    <name type="scientific">Ewingella americana</name>
    <dbReference type="NCBI Taxonomy" id="41202"/>
    <lineage>
        <taxon>Bacteria</taxon>
        <taxon>Pseudomonadati</taxon>
        <taxon>Pseudomonadota</taxon>
        <taxon>Gammaproteobacteria</taxon>
        <taxon>Enterobacterales</taxon>
        <taxon>Yersiniaceae</taxon>
        <taxon>Ewingella</taxon>
    </lineage>
</organism>
<reference evidence="1 2" key="1">
    <citation type="submission" date="2018-06" db="EMBL/GenBank/DDBJ databases">
        <authorList>
            <consortium name="Pathogen Informatics"/>
            <person name="Doyle S."/>
        </authorList>
    </citation>
    <scope>NUCLEOTIDE SEQUENCE [LARGE SCALE GENOMIC DNA]</scope>
    <source>
        <strain evidence="1 2">NCTC12157</strain>
    </source>
</reference>
<protein>
    <submittedName>
        <fullName evidence="1">Uncharacterized protein</fullName>
    </submittedName>
</protein>
<dbReference type="EMBL" id="UGGO01000001">
    <property type="protein sequence ID" value="STQ46267.1"/>
    <property type="molecule type" value="Genomic_DNA"/>
</dbReference>
<accession>A0A377NJM1</accession>
<sequence>MPFFVPFSDVLPTARVRNARRAACDLLFQHNHFADVRQVAIALGVVDAVTHHELVGDGETNIFDFHVYFAALGFIEQRADCQ</sequence>
<evidence type="ECO:0000313" key="1">
    <source>
        <dbReference type="EMBL" id="STQ46267.1"/>
    </source>
</evidence>
<dbReference type="AlphaFoldDB" id="A0A377NJM1"/>
<proteinExistence type="predicted"/>
<evidence type="ECO:0000313" key="2">
    <source>
        <dbReference type="Proteomes" id="UP000254304"/>
    </source>
</evidence>